<evidence type="ECO:0000256" key="8">
    <source>
        <dbReference type="PROSITE-ProRule" id="PRU00042"/>
    </source>
</evidence>
<feature type="domain" description="C2H2-type" evidence="10">
    <location>
        <begin position="607"/>
        <end position="634"/>
    </location>
</feature>
<feature type="domain" description="SET" evidence="11">
    <location>
        <begin position="58"/>
        <end position="169"/>
    </location>
</feature>
<dbReference type="GO" id="GO:0008276">
    <property type="term" value="F:protein methyltransferase activity"/>
    <property type="evidence" value="ECO:0007669"/>
    <property type="project" value="UniProtKB-ARBA"/>
</dbReference>
<dbReference type="InterPro" id="IPR036236">
    <property type="entry name" value="Znf_C2H2_sf"/>
</dbReference>
<dbReference type="InterPro" id="IPR001214">
    <property type="entry name" value="SET_dom"/>
</dbReference>
<feature type="domain" description="C2H2-type" evidence="10">
    <location>
        <begin position="723"/>
        <end position="750"/>
    </location>
</feature>
<keyword evidence="13" id="KW-1185">Reference proteome</keyword>
<keyword evidence="2" id="KW-0479">Metal-binding</keyword>
<dbReference type="Gene3D" id="3.30.160.60">
    <property type="entry name" value="Classic Zinc Finger"/>
    <property type="match status" value="9"/>
</dbReference>
<dbReference type="EMBL" id="JAHWGI010001376">
    <property type="protein sequence ID" value="KAK3929095.1"/>
    <property type="molecule type" value="Genomic_DNA"/>
</dbReference>
<feature type="domain" description="C2H2-type" evidence="10">
    <location>
        <begin position="779"/>
        <end position="806"/>
    </location>
</feature>
<dbReference type="Gene3D" id="2.170.270.10">
    <property type="entry name" value="SET domain"/>
    <property type="match status" value="1"/>
</dbReference>
<dbReference type="GO" id="GO:0000978">
    <property type="term" value="F:RNA polymerase II cis-regulatory region sequence-specific DNA binding"/>
    <property type="evidence" value="ECO:0007669"/>
    <property type="project" value="TreeGrafter"/>
</dbReference>
<evidence type="ECO:0000256" key="5">
    <source>
        <dbReference type="ARBA" id="ARBA00022833"/>
    </source>
</evidence>
<gene>
    <name evidence="12" type="ORF">KUF71_017581</name>
</gene>
<dbReference type="Pfam" id="PF00096">
    <property type="entry name" value="zf-C2H2"/>
    <property type="match status" value="6"/>
</dbReference>
<proteinExistence type="predicted"/>
<protein>
    <submittedName>
        <fullName evidence="12">Zinc finger protein 84</fullName>
    </submittedName>
</protein>
<dbReference type="GO" id="GO:0008757">
    <property type="term" value="F:S-adenosylmethionine-dependent methyltransferase activity"/>
    <property type="evidence" value="ECO:0007669"/>
    <property type="project" value="UniProtKB-ARBA"/>
</dbReference>
<feature type="domain" description="C2H2-type" evidence="10">
    <location>
        <begin position="807"/>
        <end position="835"/>
    </location>
</feature>
<dbReference type="InterPro" id="IPR013087">
    <property type="entry name" value="Znf_C2H2_type"/>
</dbReference>
<dbReference type="GO" id="GO:0008170">
    <property type="term" value="F:N-methyltransferase activity"/>
    <property type="evidence" value="ECO:0007669"/>
    <property type="project" value="UniProtKB-ARBA"/>
</dbReference>
<feature type="domain" description="C2H2-type" evidence="10">
    <location>
        <begin position="496"/>
        <end position="523"/>
    </location>
</feature>
<keyword evidence="4 8" id="KW-0863">Zinc-finger</keyword>
<dbReference type="Proteomes" id="UP001219518">
    <property type="component" value="Unassembled WGS sequence"/>
</dbReference>
<sequence>MTGDINPDRPRSRTHNLQVYVCSVCGGDHETIDCSIVQNLKVVHDTQIQSRARQTLPKDFIVKSLADGSTTVITNVRIDQGTQFGPFQAPLSIDLPPAVSFPLKVFGKTLDEGYFLDTTDEECCNWMCLVASASNSKEQNLICYDVKQSIFFATTRDVEPGQELRLWYALYYGLKLQALPLCVEAIGEGDFLDSVEEVQERANDGNNIFGKASPKTLTQHLPAHALGASGQTEEWVCKLCGAQESNVASYARHLMTHYRQPVDNIQHSQCSFCFRVFLSKAVLEKHVLKHHISHIHKSKTDSLETDNSTCIKSIERPRLDKICLWDSNKINEPEIKLSDKISDESQVLSLEHFKSDTDTQFDETKLNSSCEKQLMQDPNERDGGHTACARKTSHKYNRPGDQNFIQKLKIDKEHDINPLPSSQDSEREKLVAHSTDGDSFSTSFKLSSSQAIDVALENGEPVTFIMVQSTENNLSSTEGDNVERHQEKSENENLHYNCDICQKSFTRGAYLYRHLRKHTGEFTCVTCLAVFARKENLKTHSCIKPKESFPCSMCGRKFSAKKYLQRHIPLHTGEFACSECNRHFVSKLSLKYHRCNCDKNQSRSGSISCAMCERTFSSESKLKAHLRIHYDLKSKPGPFKSSQNIHRQARKKDVNTKSKKNKIPEGKLFICEICGAIFKSSSSMKTHWFCHGERKFECSICEKRFHRKDVLQEHSRVHEEANFPCEVCGKKYKTKKSLYVHSLIHGGSKRFSCSVCAKSFFQKGNLLKHAQTHTSSRMYCCQYCKKSFSSKEYFSIHQLTHTQGKIYRCDECNRGFVKKHLLDTHRQSFHSNRGFLCKFCNNIVRHRHSIRRHLQKSHGSLRNEWSIPGFIDCLQVELPLNLTTCLGDAKLTPKEQQERSNQIEILRRKHFQNKMFFSLDSTSEFTFASPPVPQLDQFSLDDPVEMLKPSHQLTLLNNFPAGNEADKFQAASQLDMASENVEDAENEVVFTLVNEESSHYNSSNVAPFLSSTSLESSITDFDSGTTFLMENGHHIDSILLYVVEAHHGEDCNSEDVNMAQ</sequence>
<dbReference type="PROSITE" id="PS50157">
    <property type="entry name" value="ZINC_FINGER_C2H2_2"/>
    <property type="match status" value="10"/>
</dbReference>
<dbReference type="InterPro" id="IPR046341">
    <property type="entry name" value="SET_dom_sf"/>
</dbReference>
<dbReference type="GO" id="GO:0003700">
    <property type="term" value="F:DNA-binding transcription factor activity"/>
    <property type="evidence" value="ECO:0007669"/>
    <property type="project" value="TreeGrafter"/>
</dbReference>
<keyword evidence="5" id="KW-0862">Zinc</keyword>
<evidence type="ECO:0000259" key="10">
    <source>
        <dbReference type="PROSITE" id="PS50157"/>
    </source>
</evidence>
<comment type="subcellular location">
    <subcellularLocation>
        <location evidence="1">Nucleus</location>
    </subcellularLocation>
</comment>
<dbReference type="GO" id="GO:0008270">
    <property type="term" value="F:zinc ion binding"/>
    <property type="evidence" value="ECO:0007669"/>
    <property type="project" value="UniProtKB-KW"/>
</dbReference>
<dbReference type="PROSITE" id="PS00028">
    <property type="entry name" value="ZINC_FINGER_C2H2_1"/>
    <property type="match status" value="10"/>
</dbReference>
<dbReference type="FunFam" id="3.30.160.60:FF:000110">
    <property type="entry name" value="Zinc finger protein-like"/>
    <property type="match status" value="1"/>
</dbReference>
<dbReference type="AlphaFoldDB" id="A0AAE1HX98"/>
<evidence type="ECO:0000256" key="1">
    <source>
        <dbReference type="ARBA" id="ARBA00004123"/>
    </source>
</evidence>
<accession>A0AAE1HX98</accession>
<feature type="domain" description="C2H2-type" evidence="10">
    <location>
        <begin position="549"/>
        <end position="576"/>
    </location>
</feature>
<evidence type="ECO:0000313" key="13">
    <source>
        <dbReference type="Proteomes" id="UP001219518"/>
    </source>
</evidence>
<dbReference type="InterPro" id="IPR050589">
    <property type="entry name" value="Ikaros_C2H2-ZF"/>
</dbReference>
<feature type="region of interest" description="Disordered" evidence="9">
    <location>
        <begin position="374"/>
        <end position="402"/>
    </location>
</feature>
<dbReference type="SUPFAM" id="SSF57667">
    <property type="entry name" value="beta-beta-alpha zinc fingers"/>
    <property type="match status" value="6"/>
</dbReference>
<comment type="caution">
    <text evidence="12">The sequence shown here is derived from an EMBL/GenBank/DDBJ whole genome shotgun (WGS) entry which is preliminary data.</text>
</comment>
<dbReference type="PANTHER" id="PTHR24404">
    <property type="entry name" value="ZINC FINGER PROTEIN"/>
    <property type="match status" value="1"/>
</dbReference>
<evidence type="ECO:0000313" key="12">
    <source>
        <dbReference type="EMBL" id="KAK3929095.1"/>
    </source>
</evidence>
<dbReference type="Pfam" id="PF21549">
    <property type="entry name" value="PRDM2_PR"/>
    <property type="match status" value="1"/>
</dbReference>
<dbReference type="PROSITE" id="PS50280">
    <property type="entry name" value="SET"/>
    <property type="match status" value="1"/>
</dbReference>
<evidence type="ECO:0000256" key="2">
    <source>
        <dbReference type="ARBA" id="ARBA00022723"/>
    </source>
</evidence>
<evidence type="ECO:0000256" key="3">
    <source>
        <dbReference type="ARBA" id="ARBA00022737"/>
    </source>
</evidence>
<evidence type="ECO:0000256" key="7">
    <source>
        <dbReference type="ARBA" id="ARBA00023242"/>
    </source>
</evidence>
<evidence type="ECO:0000256" key="4">
    <source>
        <dbReference type="ARBA" id="ARBA00022771"/>
    </source>
</evidence>
<name>A0AAE1HX98_9NEOP</name>
<evidence type="ECO:0000259" key="11">
    <source>
        <dbReference type="PROSITE" id="PS50280"/>
    </source>
</evidence>
<organism evidence="12 13">
    <name type="scientific">Frankliniella fusca</name>
    <dbReference type="NCBI Taxonomy" id="407009"/>
    <lineage>
        <taxon>Eukaryota</taxon>
        <taxon>Metazoa</taxon>
        <taxon>Ecdysozoa</taxon>
        <taxon>Arthropoda</taxon>
        <taxon>Hexapoda</taxon>
        <taxon>Insecta</taxon>
        <taxon>Pterygota</taxon>
        <taxon>Neoptera</taxon>
        <taxon>Paraneoptera</taxon>
        <taxon>Thysanoptera</taxon>
        <taxon>Terebrantia</taxon>
        <taxon>Thripoidea</taxon>
        <taxon>Thripidae</taxon>
        <taxon>Frankliniella</taxon>
    </lineage>
</organism>
<dbReference type="PANTHER" id="PTHR24404:SF81">
    <property type="entry name" value="C2H2-TYPE DOMAIN-CONTAINING PROTEIN"/>
    <property type="match status" value="1"/>
</dbReference>
<keyword evidence="7" id="KW-0539">Nucleus</keyword>
<feature type="domain" description="C2H2-type" evidence="10">
    <location>
        <begin position="575"/>
        <end position="594"/>
    </location>
</feature>
<dbReference type="Pfam" id="PF12874">
    <property type="entry name" value="zf-met"/>
    <property type="match status" value="1"/>
</dbReference>
<feature type="domain" description="C2H2-type" evidence="10">
    <location>
        <begin position="696"/>
        <end position="723"/>
    </location>
</feature>
<dbReference type="GO" id="GO:0005634">
    <property type="term" value="C:nucleus"/>
    <property type="evidence" value="ECO:0007669"/>
    <property type="project" value="UniProtKB-SubCell"/>
</dbReference>
<feature type="region of interest" description="Disordered" evidence="9">
    <location>
        <begin position="637"/>
        <end position="658"/>
    </location>
</feature>
<reference evidence="12" key="2">
    <citation type="journal article" date="2023" name="BMC Genomics">
        <title>Pest status, molecular evolution, and epigenetic factors derived from the genome assembly of Frankliniella fusca, a thysanopteran phytovirus vector.</title>
        <authorList>
            <person name="Catto M.A."/>
            <person name="Labadie P.E."/>
            <person name="Jacobson A.L."/>
            <person name="Kennedy G.G."/>
            <person name="Srinivasan R."/>
            <person name="Hunt B.G."/>
        </authorList>
    </citation>
    <scope>NUCLEOTIDE SEQUENCE</scope>
    <source>
        <strain evidence="12">PL_HMW_Pooled</strain>
    </source>
</reference>
<reference evidence="12" key="1">
    <citation type="submission" date="2021-07" db="EMBL/GenBank/DDBJ databases">
        <authorList>
            <person name="Catto M.A."/>
            <person name="Jacobson A."/>
            <person name="Kennedy G."/>
            <person name="Labadie P."/>
            <person name="Hunt B.G."/>
            <person name="Srinivasan R."/>
        </authorList>
    </citation>
    <scope>NUCLEOTIDE SEQUENCE</scope>
    <source>
        <strain evidence="12">PL_HMW_Pooled</strain>
        <tissue evidence="12">Head</tissue>
    </source>
</reference>
<feature type="domain" description="C2H2-type" evidence="10">
    <location>
        <begin position="751"/>
        <end position="778"/>
    </location>
</feature>
<evidence type="ECO:0000256" key="6">
    <source>
        <dbReference type="ARBA" id="ARBA00023125"/>
    </source>
</evidence>
<keyword evidence="3" id="KW-0677">Repeat</keyword>
<dbReference type="SMART" id="SM00355">
    <property type="entry name" value="ZnF_C2H2"/>
    <property type="match status" value="14"/>
</dbReference>
<keyword evidence="6" id="KW-0238">DNA-binding</keyword>
<dbReference type="GO" id="GO:0006357">
    <property type="term" value="P:regulation of transcription by RNA polymerase II"/>
    <property type="evidence" value="ECO:0007669"/>
    <property type="project" value="TreeGrafter"/>
</dbReference>
<evidence type="ECO:0000256" key="9">
    <source>
        <dbReference type="SAM" id="MobiDB-lite"/>
    </source>
</evidence>
<dbReference type="FunFam" id="3.30.160.60:FF:000100">
    <property type="entry name" value="Zinc finger 45-like"/>
    <property type="match status" value="1"/>
</dbReference>
<feature type="domain" description="C2H2-type" evidence="10">
    <location>
        <begin position="669"/>
        <end position="696"/>
    </location>
</feature>